<organism evidence="1 2">
    <name type="scientific">Dactylosporangium maewongense</name>
    <dbReference type="NCBI Taxonomy" id="634393"/>
    <lineage>
        <taxon>Bacteria</taxon>
        <taxon>Bacillati</taxon>
        <taxon>Actinomycetota</taxon>
        <taxon>Actinomycetes</taxon>
        <taxon>Micromonosporales</taxon>
        <taxon>Micromonosporaceae</taxon>
        <taxon>Dactylosporangium</taxon>
    </lineage>
</organism>
<dbReference type="EMBL" id="BAAAQD010000051">
    <property type="protein sequence ID" value="GAA1573865.1"/>
    <property type="molecule type" value="Genomic_DNA"/>
</dbReference>
<comment type="caution">
    <text evidence="1">The sequence shown here is derived from an EMBL/GenBank/DDBJ whole genome shotgun (WGS) entry which is preliminary data.</text>
</comment>
<reference evidence="1 2" key="1">
    <citation type="journal article" date="2019" name="Int. J. Syst. Evol. Microbiol.">
        <title>The Global Catalogue of Microorganisms (GCM) 10K type strain sequencing project: providing services to taxonomists for standard genome sequencing and annotation.</title>
        <authorList>
            <consortium name="The Broad Institute Genomics Platform"/>
            <consortium name="The Broad Institute Genome Sequencing Center for Infectious Disease"/>
            <person name="Wu L."/>
            <person name="Ma J."/>
        </authorList>
    </citation>
    <scope>NUCLEOTIDE SEQUENCE [LARGE SCALE GENOMIC DNA]</scope>
    <source>
        <strain evidence="1 2">JCM 15933</strain>
    </source>
</reference>
<name>A0ABN2DBD3_9ACTN</name>
<sequence length="79" mass="8515">MVLVAALLGRGGDDLIDLSDQVGMALGQVLAGIEVLRSRRVAVDRNGLAFVSMDTLVDRSSSSWFRHSLGRFESCGLLH</sequence>
<protein>
    <submittedName>
        <fullName evidence="1">Uncharacterized protein</fullName>
    </submittedName>
</protein>
<keyword evidence="2" id="KW-1185">Reference proteome</keyword>
<proteinExistence type="predicted"/>
<gene>
    <name evidence="1" type="ORF">GCM10009827_114710</name>
</gene>
<dbReference type="Proteomes" id="UP001501470">
    <property type="component" value="Unassembled WGS sequence"/>
</dbReference>
<evidence type="ECO:0000313" key="2">
    <source>
        <dbReference type="Proteomes" id="UP001501470"/>
    </source>
</evidence>
<evidence type="ECO:0000313" key="1">
    <source>
        <dbReference type="EMBL" id="GAA1573865.1"/>
    </source>
</evidence>
<accession>A0ABN2DBD3</accession>
<dbReference type="RefSeq" id="WP_344514985.1">
    <property type="nucleotide sequence ID" value="NZ_BAAAQD010000051.1"/>
</dbReference>